<dbReference type="AlphaFoldDB" id="A0A4R5TTM1"/>
<evidence type="ECO:0000313" key="1">
    <source>
        <dbReference type="EMBL" id="TDK24364.1"/>
    </source>
</evidence>
<accession>A0A4R5TTM1</accession>
<dbReference type="RefSeq" id="WP_133321697.1">
    <property type="nucleotide sequence ID" value="NZ_SMTF01000005.1"/>
</dbReference>
<organism evidence="1 2">
    <name type="scientific">Luteimonas aestuarii</name>
    <dbReference type="NCBI Taxonomy" id="453837"/>
    <lineage>
        <taxon>Bacteria</taxon>
        <taxon>Pseudomonadati</taxon>
        <taxon>Pseudomonadota</taxon>
        <taxon>Gammaproteobacteria</taxon>
        <taxon>Lysobacterales</taxon>
        <taxon>Lysobacteraceae</taxon>
        <taxon>Luteimonas</taxon>
    </lineage>
</organism>
<proteinExistence type="predicted"/>
<evidence type="ECO:0000313" key="2">
    <source>
        <dbReference type="Proteomes" id="UP000294796"/>
    </source>
</evidence>
<gene>
    <name evidence="1" type="ORF">E2F46_08760</name>
</gene>
<dbReference type="EMBL" id="SMTF01000005">
    <property type="protein sequence ID" value="TDK24364.1"/>
    <property type="molecule type" value="Genomic_DNA"/>
</dbReference>
<reference evidence="1 2" key="1">
    <citation type="submission" date="2019-03" db="EMBL/GenBank/DDBJ databases">
        <title>Luteimonas zhaokaii sp.nov., isolated from the rectal contents of Plateau pika in Yushu, Qinghai Province, China.</title>
        <authorList>
            <person name="Zhang G."/>
        </authorList>
    </citation>
    <scope>NUCLEOTIDE SEQUENCE [LARGE SCALE GENOMIC DNA]</scope>
    <source>
        <strain evidence="1 2">B9</strain>
    </source>
</reference>
<sequence>MQQKPTDEDVMVAKQAAMEIVMLTMMRPLAGNPRFWADIEAIADAFQKASPDEIAAFPQRWEATRGFLQQWRQALGGAPGQV</sequence>
<dbReference type="Proteomes" id="UP000294796">
    <property type="component" value="Unassembled WGS sequence"/>
</dbReference>
<name>A0A4R5TTM1_9GAMM</name>
<protein>
    <submittedName>
        <fullName evidence="1">Uncharacterized protein</fullName>
    </submittedName>
</protein>
<keyword evidence="2" id="KW-1185">Reference proteome</keyword>
<comment type="caution">
    <text evidence="1">The sequence shown here is derived from an EMBL/GenBank/DDBJ whole genome shotgun (WGS) entry which is preliminary data.</text>
</comment>